<keyword evidence="4" id="KW-0410">Iron transport</keyword>
<evidence type="ECO:0000313" key="17">
    <source>
        <dbReference type="Proteomes" id="UP000445000"/>
    </source>
</evidence>
<keyword evidence="5 11" id="KW-0812">Transmembrane</keyword>
<evidence type="ECO:0000256" key="10">
    <source>
        <dbReference type="ARBA" id="ARBA00023237"/>
    </source>
</evidence>
<evidence type="ECO:0000256" key="9">
    <source>
        <dbReference type="ARBA" id="ARBA00023136"/>
    </source>
</evidence>
<evidence type="ECO:0000256" key="11">
    <source>
        <dbReference type="PROSITE-ProRule" id="PRU01360"/>
    </source>
</evidence>
<evidence type="ECO:0000256" key="2">
    <source>
        <dbReference type="ARBA" id="ARBA00022448"/>
    </source>
</evidence>
<keyword evidence="13" id="KW-0732">Signal</keyword>
<comment type="similarity">
    <text evidence="11 12">Belongs to the TonB-dependent receptor family.</text>
</comment>
<dbReference type="InterPro" id="IPR000531">
    <property type="entry name" value="Beta-barrel_TonB"/>
</dbReference>
<organism evidence="16 17">
    <name type="scientific">Steroidobacter agaridevorans</name>
    <dbReference type="NCBI Taxonomy" id="2695856"/>
    <lineage>
        <taxon>Bacteria</taxon>
        <taxon>Pseudomonadati</taxon>
        <taxon>Pseudomonadota</taxon>
        <taxon>Gammaproteobacteria</taxon>
        <taxon>Steroidobacterales</taxon>
        <taxon>Steroidobacteraceae</taxon>
        <taxon>Steroidobacter</taxon>
    </lineage>
</organism>
<evidence type="ECO:0000256" key="1">
    <source>
        <dbReference type="ARBA" id="ARBA00004571"/>
    </source>
</evidence>
<dbReference type="InterPro" id="IPR012910">
    <property type="entry name" value="Plug_dom"/>
</dbReference>
<keyword evidence="9 11" id="KW-0472">Membrane</keyword>
<keyword evidence="10 11" id="KW-0998">Cell outer membrane</keyword>
<evidence type="ECO:0000256" key="8">
    <source>
        <dbReference type="ARBA" id="ARBA00023077"/>
    </source>
</evidence>
<protein>
    <submittedName>
        <fullName evidence="16">TonB-dependent receptor</fullName>
    </submittedName>
</protein>
<dbReference type="PANTHER" id="PTHR32552:SF81">
    <property type="entry name" value="TONB-DEPENDENT OUTER MEMBRANE RECEPTOR"/>
    <property type="match status" value="1"/>
</dbReference>
<evidence type="ECO:0000259" key="14">
    <source>
        <dbReference type="Pfam" id="PF00593"/>
    </source>
</evidence>
<evidence type="ECO:0000313" key="16">
    <source>
        <dbReference type="EMBL" id="GFE82422.1"/>
    </source>
</evidence>
<feature type="domain" description="TonB-dependent receptor-like beta-barrel" evidence="14">
    <location>
        <begin position="297"/>
        <end position="717"/>
    </location>
</feature>
<proteinExistence type="inferred from homology"/>
<dbReference type="GO" id="GO:0006826">
    <property type="term" value="P:iron ion transport"/>
    <property type="evidence" value="ECO:0007669"/>
    <property type="project" value="UniProtKB-KW"/>
</dbReference>
<evidence type="ECO:0000256" key="7">
    <source>
        <dbReference type="ARBA" id="ARBA00023065"/>
    </source>
</evidence>
<evidence type="ECO:0000256" key="12">
    <source>
        <dbReference type="RuleBase" id="RU003357"/>
    </source>
</evidence>
<keyword evidence="6" id="KW-0408">Iron</keyword>
<keyword evidence="7" id="KW-0406">Ion transport</keyword>
<evidence type="ECO:0000256" key="6">
    <source>
        <dbReference type="ARBA" id="ARBA00023004"/>
    </source>
</evidence>
<evidence type="ECO:0000259" key="15">
    <source>
        <dbReference type="Pfam" id="PF07715"/>
    </source>
</evidence>
<keyword evidence="3 11" id="KW-1134">Transmembrane beta strand</keyword>
<keyword evidence="2 11" id="KW-0813">Transport</keyword>
<feature type="signal peptide" evidence="13">
    <location>
        <begin position="1"/>
        <end position="28"/>
    </location>
</feature>
<dbReference type="RefSeq" id="WP_161814069.1">
    <property type="nucleotide sequence ID" value="NZ_BLJN01000004.1"/>
</dbReference>
<sequence>MKKRTWGALGASVVPVCGLTLMAMPAFAQEAERSSASTALEEVVVTAQKREERLQDVPVSVSVIDTEQLARQNITSVAEITRAVPALNGGGVTGGIAIRGVSTNGFARSSEGAVSVVLDGVATGRTQIANIFDIERVEVLSGPQGMLFGKNASAGVINIVTKAPDPSDFAVIAHIDYGNYDYEREQLTVNAPLGSSAAVRVGLHHDTQSGVTKNVLRDSETQPRHYGGRMRLLWDATDALTFNLIGDWDKTEGTGDPTGVFAIAGTPALASRIEACGIVASLKNTKNCAEGVNSVISDTLRYGGSLQVDYTLPGDYVLTSITAKRWVEAGDFDYTGLGGDTDLLPGDLLSTNLAPTDIDTFSQELRLTSPLGQFIEFVGGLYYYEQTSKDLVVQGGTLGLLPFRIGNATYIDVEQQSYAAFGQATINVTDQFALIVGGRYDDEKLTDRTSQRPRADYGFVAAFPPGSVFTAIDEEVKSDNFSWKLGAQYNWSPDLMTYFTATRGYKGPAINDQGTTANIIEAEIPMSYELGLKSTILNGAAIATVALFHNKIEDFQTAVFVPGSATNPVPGFGQGNAPYIKVKGVEANLIGRPTDSLTLNGGFIYNDAEYSPDFLVACNPEQVRGVGTCSALGTTKPVDQLANVPELRVLLGGEFATQLTDNITAFAQADFVYESDIDLSPTPNPITRIDDRYLLGGRIGIRSPDDKWGVSIFGRNLLDKQYPTMFADPLSQFNGGGGRSYWTFPSIDWYRTYGVTIDARF</sequence>
<dbReference type="InterPro" id="IPR039426">
    <property type="entry name" value="TonB-dep_rcpt-like"/>
</dbReference>
<keyword evidence="17" id="KW-1185">Reference proteome</keyword>
<dbReference type="AlphaFoldDB" id="A0A829YHY4"/>
<dbReference type="Pfam" id="PF00593">
    <property type="entry name" value="TonB_dep_Rec_b-barrel"/>
    <property type="match status" value="1"/>
</dbReference>
<dbReference type="SUPFAM" id="SSF56935">
    <property type="entry name" value="Porins"/>
    <property type="match status" value="1"/>
</dbReference>
<name>A0A829YHY4_9GAMM</name>
<evidence type="ECO:0000256" key="5">
    <source>
        <dbReference type="ARBA" id="ARBA00022692"/>
    </source>
</evidence>
<dbReference type="PANTHER" id="PTHR32552">
    <property type="entry name" value="FERRICHROME IRON RECEPTOR-RELATED"/>
    <property type="match status" value="1"/>
</dbReference>
<dbReference type="Pfam" id="PF07715">
    <property type="entry name" value="Plug"/>
    <property type="match status" value="1"/>
</dbReference>
<dbReference type="PROSITE" id="PS52016">
    <property type="entry name" value="TONB_DEPENDENT_REC_3"/>
    <property type="match status" value="1"/>
</dbReference>
<feature type="chain" id="PRO_5032330583" evidence="13">
    <location>
        <begin position="29"/>
        <end position="761"/>
    </location>
</feature>
<feature type="domain" description="TonB-dependent receptor plug" evidence="15">
    <location>
        <begin position="54"/>
        <end position="156"/>
    </location>
</feature>
<evidence type="ECO:0000256" key="4">
    <source>
        <dbReference type="ARBA" id="ARBA00022496"/>
    </source>
</evidence>
<keyword evidence="8 12" id="KW-0798">TonB box</keyword>
<evidence type="ECO:0000256" key="13">
    <source>
        <dbReference type="SAM" id="SignalP"/>
    </source>
</evidence>
<comment type="caution">
    <text evidence="16">The sequence shown here is derived from an EMBL/GenBank/DDBJ whole genome shotgun (WGS) entry which is preliminary data.</text>
</comment>
<evidence type="ECO:0000256" key="3">
    <source>
        <dbReference type="ARBA" id="ARBA00022452"/>
    </source>
</evidence>
<dbReference type="GO" id="GO:0009279">
    <property type="term" value="C:cell outer membrane"/>
    <property type="evidence" value="ECO:0007669"/>
    <property type="project" value="UniProtKB-SubCell"/>
</dbReference>
<dbReference type="EMBL" id="BLJN01000004">
    <property type="protein sequence ID" value="GFE82422.1"/>
    <property type="molecule type" value="Genomic_DNA"/>
</dbReference>
<reference evidence="17" key="1">
    <citation type="submission" date="2020-01" db="EMBL/GenBank/DDBJ databases">
        <title>'Steroidobacter agaridevorans' sp. nov., agar-degrading bacteria isolated from rhizosphere soils.</title>
        <authorList>
            <person name="Ikenaga M."/>
            <person name="Kataoka M."/>
            <person name="Murouchi A."/>
            <person name="Katsuragi S."/>
            <person name="Sakai M."/>
        </authorList>
    </citation>
    <scope>NUCLEOTIDE SEQUENCE [LARGE SCALE GENOMIC DNA]</scope>
    <source>
        <strain evidence="17">YU21-B</strain>
    </source>
</reference>
<accession>A0A829YHY4</accession>
<dbReference type="Proteomes" id="UP000445000">
    <property type="component" value="Unassembled WGS sequence"/>
</dbReference>
<dbReference type="InterPro" id="IPR036942">
    <property type="entry name" value="Beta-barrel_TonB_sf"/>
</dbReference>
<dbReference type="CDD" id="cd01347">
    <property type="entry name" value="ligand_gated_channel"/>
    <property type="match status" value="1"/>
</dbReference>
<dbReference type="Gene3D" id="2.40.170.20">
    <property type="entry name" value="TonB-dependent receptor, beta-barrel domain"/>
    <property type="match status" value="1"/>
</dbReference>
<comment type="subcellular location">
    <subcellularLocation>
        <location evidence="1 11">Cell outer membrane</location>
        <topology evidence="1 11">Multi-pass membrane protein</topology>
    </subcellularLocation>
</comment>
<gene>
    <name evidence="16" type="ORF">GCM10011487_44220</name>
</gene>
<keyword evidence="16" id="KW-0675">Receptor</keyword>